<evidence type="ECO:0000313" key="2">
    <source>
        <dbReference type="EMBL" id="GFH32276.1"/>
    </source>
</evidence>
<proteinExistence type="predicted"/>
<dbReference type="Proteomes" id="UP000485058">
    <property type="component" value="Unassembled WGS sequence"/>
</dbReference>
<dbReference type="PANTHER" id="PTHR46127">
    <property type="entry name" value="CILIA- AND FLAGELLA-ASSOCIATED PROTEIN 65"/>
    <property type="match status" value="1"/>
</dbReference>
<feature type="domain" description="CFAP65-like ninth Ig-like" evidence="1">
    <location>
        <begin position="5"/>
        <end position="60"/>
    </location>
</feature>
<name>A0A6A0AHQ1_HAELA</name>
<gene>
    <name evidence="2" type="ORF">HaLaN_31471</name>
</gene>
<accession>A0A6A0AHQ1</accession>
<keyword evidence="2" id="KW-0966">Cell projection</keyword>
<protein>
    <submittedName>
        <fullName evidence="2">Cilia-and flagella-associated protein 65</fullName>
    </submittedName>
</protein>
<dbReference type="SUPFAM" id="SSF49354">
    <property type="entry name" value="PapD-like"/>
    <property type="match status" value="1"/>
</dbReference>
<feature type="non-terminal residue" evidence="2">
    <location>
        <position position="1"/>
    </location>
</feature>
<dbReference type="InterPro" id="IPR052614">
    <property type="entry name" value="CFAP65"/>
</dbReference>
<dbReference type="AlphaFoldDB" id="A0A6A0AHQ1"/>
<keyword evidence="3" id="KW-1185">Reference proteome</keyword>
<dbReference type="GO" id="GO:0005737">
    <property type="term" value="C:cytoplasm"/>
    <property type="evidence" value="ECO:0007669"/>
    <property type="project" value="UniProtKB-SubCell"/>
</dbReference>
<dbReference type="InterPro" id="IPR013783">
    <property type="entry name" value="Ig-like_fold"/>
</dbReference>
<dbReference type="InterPro" id="IPR008962">
    <property type="entry name" value="PapD-like_sf"/>
</dbReference>
<reference evidence="2 3" key="1">
    <citation type="submission" date="2020-02" db="EMBL/GenBank/DDBJ databases">
        <title>Draft genome sequence of Haematococcus lacustris strain NIES-144.</title>
        <authorList>
            <person name="Morimoto D."/>
            <person name="Nakagawa S."/>
            <person name="Yoshida T."/>
            <person name="Sawayama S."/>
        </authorList>
    </citation>
    <scope>NUCLEOTIDE SEQUENCE [LARGE SCALE GENOMIC DNA]</scope>
    <source>
        <strain evidence="2 3">NIES-144</strain>
    </source>
</reference>
<keyword evidence="2" id="KW-0969">Cilium</keyword>
<keyword evidence="2" id="KW-0282">Flagellum</keyword>
<dbReference type="Pfam" id="PF24816">
    <property type="entry name" value="Ig_CFAP65__9th"/>
    <property type="match status" value="1"/>
</dbReference>
<dbReference type="InterPro" id="IPR056344">
    <property type="entry name" value="Ig_CFAP65-like_9th"/>
</dbReference>
<dbReference type="GO" id="GO:0031514">
    <property type="term" value="C:motile cilium"/>
    <property type="evidence" value="ECO:0007669"/>
    <property type="project" value="UniProtKB-SubCell"/>
</dbReference>
<dbReference type="PANTHER" id="PTHR46127:SF1">
    <property type="entry name" value="CILIA- AND FLAGELLA-ASSOCIATED PROTEIN 65"/>
    <property type="match status" value="1"/>
</dbReference>
<dbReference type="EMBL" id="BLLF01006466">
    <property type="protein sequence ID" value="GFH32276.1"/>
    <property type="molecule type" value="Genomic_DNA"/>
</dbReference>
<dbReference type="Gene3D" id="2.60.40.10">
    <property type="entry name" value="Immunoglobulins"/>
    <property type="match status" value="1"/>
</dbReference>
<evidence type="ECO:0000313" key="3">
    <source>
        <dbReference type="Proteomes" id="UP000485058"/>
    </source>
</evidence>
<comment type="caution">
    <text evidence="2">The sequence shown here is derived from an EMBL/GenBank/DDBJ whole genome shotgun (WGS) entry which is preliminary data.</text>
</comment>
<evidence type="ECO:0000259" key="1">
    <source>
        <dbReference type="Pfam" id="PF24816"/>
    </source>
</evidence>
<feature type="non-terminal residue" evidence="2">
    <location>
        <position position="94"/>
    </location>
</feature>
<organism evidence="2 3">
    <name type="scientific">Haematococcus lacustris</name>
    <name type="common">Green alga</name>
    <name type="synonym">Haematococcus pluvialis</name>
    <dbReference type="NCBI Taxonomy" id="44745"/>
    <lineage>
        <taxon>Eukaryota</taxon>
        <taxon>Viridiplantae</taxon>
        <taxon>Chlorophyta</taxon>
        <taxon>core chlorophytes</taxon>
        <taxon>Chlorophyceae</taxon>
        <taxon>CS clade</taxon>
        <taxon>Chlamydomonadales</taxon>
        <taxon>Haematococcaceae</taxon>
        <taxon>Haematococcus</taxon>
    </lineage>
</organism>
<sequence>DRAFILEQQIFQVKPRSGLLQPGGSAHITLAYKPAVKGSHQLPLFMHIADGKRLHVQLHGSTVQPPVQRLALTTTTRTFTFDPTPIGEEDPPRQ</sequence>